<protein>
    <submittedName>
        <fullName evidence="2">Uncharacterized protein</fullName>
    </submittedName>
</protein>
<dbReference type="AlphaFoldDB" id="A0A0A9H4M8"/>
<proteinExistence type="predicted"/>
<organism evidence="2">
    <name type="scientific">Arundo donax</name>
    <name type="common">Giant reed</name>
    <name type="synonym">Donax arundinaceus</name>
    <dbReference type="NCBI Taxonomy" id="35708"/>
    <lineage>
        <taxon>Eukaryota</taxon>
        <taxon>Viridiplantae</taxon>
        <taxon>Streptophyta</taxon>
        <taxon>Embryophyta</taxon>
        <taxon>Tracheophyta</taxon>
        <taxon>Spermatophyta</taxon>
        <taxon>Magnoliopsida</taxon>
        <taxon>Liliopsida</taxon>
        <taxon>Poales</taxon>
        <taxon>Poaceae</taxon>
        <taxon>PACMAD clade</taxon>
        <taxon>Arundinoideae</taxon>
        <taxon>Arundineae</taxon>
        <taxon>Arundo</taxon>
    </lineage>
</organism>
<keyword evidence="1" id="KW-0812">Transmembrane</keyword>
<evidence type="ECO:0000313" key="2">
    <source>
        <dbReference type="EMBL" id="JAE32125.1"/>
    </source>
</evidence>
<dbReference type="EMBL" id="GBRH01165771">
    <property type="protein sequence ID" value="JAE32125.1"/>
    <property type="molecule type" value="Transcribed_RNA"/>
</dbReference>
<evidence type="ECO:0000256" key="1">
    <source>
        <dbReference type="SAM" id="Phobius"/>
    </source>
</evidence>
<keyword evidence="1" id="KW-1133">Transmembrane helix</keyword>
<reference evidence="2" key="2">
    <citation type="journal article" date="2015" name="Data Brief">
        <title>Shoot transcriptome of the giant reed, Arundo donax.</title>
        <authorList>
            <person name="Barrero R.A."/>
            <person name="Guerrero F.D."/>
            <person name="Moolhuijzen P."/>
            <person name="Goolsby J.A."/>
            <person name="Tidwell J."/>
            <person name="Bellgard S.E."/>
            <person name="Bellgard M.I."/>
        </authorList>
    </citation>
    <scope>NUCLEOTIDE SEQUENCE</scope>
    <source>
        <tissue evidence="2">Shoot tissue taken approximately 20 cm above the soil surface</tissue>
    </source>
</reference>
<keyword evidence="1" id="KW-0472">Membrane</keyword>
<name>A0A0A9H4M8_ARUDO</name>
<accession>A0A0A9H4M8</accession>
<reference evidence="2" key="1">
    <citation type="submission" date="2014-09" db="EMBL/GenBank/DDBJ databases">
        <authorList>
            <person name="Magalhaes I.L.F."/>
            <person name="Oliveira U."/>
            <person name="Santos F.R."/>
            <person name="Vidigal T.H.D.A."/>
            <person name="Brescovit A.D."/>
            <person name="Santos A.J."/>
        </authorList>
    </citation>
    <scope>NUCLEOTIDE SEQUENCE</scope>
    <source>
        <tissue evidence="2">Shoot tissue taken approximately 20 cm above the soil surface</tissue>
    </source>
</reference>
<sequence>MPYASYANISKVIAGLVQKLYTKFPFLFFKNFRGMFVQITFSLVMLVKLACLIYFFCSSVVTPYF</sequence>
<feature type="transmembrane region" description="Helical" evidence="1">
    <location>
        <begin position="35"/>
        <end position="57"/>
    </location>
</feature>